<proteinExistence type="predicted"/>
<gene>
    <name evidence="1" type="ORF">PUN28_003321</name>
</gene>
<evidence type="ECO:0008006" key="3">
    <source>
        <dbReference type="Google" id="ProtNLM"/>
    </source>
</evidence>
<reference evidence="1 2" key="1">
    <citation type="submission" date="2023-03" db="EMBL/GenBank/DDBJ databases">
        <title>High recombination rates correlate with genetic variation in Cardiocondyla obscurior ants.</title>
        <authorList>
            <person name="Errbii M."/>
        </authorList>
    </citation>
    <scope>NUCLEOTIDE SEQUENCE [LARGE SCALE GENOMIC DNA]</scope>
    <source>
        <strain evidence="1">Alpha-2009</strain>
        <tissue evidence="1">Whole body</tissue>
    </source>
</reference>
<dbReference type="Proteomes" id="UP001430953">
    <property type="component" value="Unassembled WGS sequence"/>
</dbReference>
<name>A0AAW2GIC8_9HYME</name>
<comment type="caution">
    <text evidence="1">The sequence shown here is derived from an EMBL/GenBank/DDBJ whole genome shotgun (WGS) entry which is preliminary data.</text>
</comment>
<dbReference type="EMBL" id="JADYXP020000003">
    <property type="protein sequence ID" value="KAL0127989.1"/>
    <property type="molecule type" value="Genomic_DNA"/>
</dbReference>
<protein>
    <recommendedName>
        <fullName evidence="3">Secreted protein</fullName>
    </recommendedName>
</protein>
<evidence type="ECO:0000313" key="2">
    <source>
        <dbReference type="Proteomes" id="UP001430953"/>
    </source>
</evidence>
<sequence>MLLSPVPLHDFLLSRRLVRCRWWTLLILSDLLIVEQLRLQCHWVNKYPSIRPVHEAGVMADHRIDHIVIMINEIVIRSMSNWIRVAPWFR</sequence>
<accession>A0AAW2GIC8</accession>
<dbReference type="AlphaFoldDB" id="A0AAW2GIC8"/>
<keyword evidence="2" id="KW-1185">Reference proteome</keyword>
<evidence type="ECO:0000313" key="1">
    <source>
        <dbReference type="EMBL" id="KAL0127989.1"/>
    </source>
</evidence>
<organism evidence="1 2">
    <name type="scientific">Cardiocondyla obscurior</name>
    <dbReference type="NCBI Taxonomy" id="286306"/>
    <lineage>
        <taxon>Eukaryota</taxon>
        <taxon>Metazoa</taxon>
        <taxon>Ecdysozoa</taxon>
        <taxon>Arthropoda</taxon>
        <taxon>Hexapoda</taxon>
        <taxon>Insecta</taxon>
        <taxon>Pterygota</taxon>
        <taxon>Neoptera</taxon>
        <taxon>Endopterygota</taxon>
        <taxon>Hymenoptera</taxon>
        <taxon>Apocrita</taxon>
        <taxon>Aculeata</taxon>
        <taxon>Formicoidea</taxon>
        <taxon>Formicidae</taxon>
        <taxon>Myrmicinae</taxon>
        <taxon>Cardiocondyla</taxon>
    </lineage>
</organism>